<dbReference type="Proteomes" id="UP000270616">
    <property type="component" value="Unassembled WGS sequence"/>
</dbReference>
<sequence>MSVRRVMGAETEFGVLEPNNPKANATVLSTRVVTAYAALVRRELGATGDSVPDFDYSSEAPLQDARGFTMDRAQAHPTQLTDSAPVLTSEEIAAEALAEQGLWEDYAARIVMNTVLPNGARLYVDHSHPEYSSPEVMTPRDAVLYDLAGDAVAATVVKTLQDSVENTGLAPIHLYKNNTDGKSASYGSHENYLIPRETNLDRLNSALLPFFASRQVVCGAGRVGIGQDGRTPGFQISQRADFFERLVGLETTVRRPIVNTRDEPHADESRYRRLHVIVGDANLSHVSELLKFGTTSLVLRLVENKAVPAIELYDPVAAMHTISHDPSLQATVPLKDGGSLTGVQIQRLFLEASEELEGPSPDQDTAEILQLWREVLDALETDPGSLADRLDWVAKLQVLESYRQRGNLGWTAPQLAAIDLQYHDVNPDKGLYHRLAAAGRIRTLFSADQIAAAAWAPPPDTRADFRGRLVAAFPDDVIAAGWDTAAVQFPGVRRGARMIWPEPTALTREETRDWWAADSVEDFIRRFEHVHPEWVVASGAATDDTSGD</sequence>
<dbReference type="EMBL" id="RKMF01000005">
    <property type="protein sequence ID" value="ROZ63746.1"/>
    <property type="molecule type" value="Genomic_DNA"/>
</dbReference>
<dbReference type="InterPro" id="IPR004347">
    <property type="entry name" value="Pup_ligase/deamidase"/>
</dbReference>
<dbReference type="RefSeq" id="WP_123824741.1">
    <property type="nucleotide sequence ID" value="NZ_RKMF01000005.1"/>
</dbReference>
<dbReference type="GO" id="GO:0019941">
    <property type="term" value="P:modification-dependent protein catabolic process"/>
    <property type="evidence" value="ECO:0007669"/>
    <property type="project" value="InterPro"/>
</dbReference>
<accession>A0A3N3ZR51</accession>
<proteinExistence type="inferred from homology"/>
<evidence type="ECO:0000313" key="4">
    <source>
        <dbReference type="Proteomes" id="UP000270616"/>
    </source>
</evidence>
<reference evidence="3 4" key="1">
    <citation type="submission" date="2018-10" db="EMBL/GenBank/DDBJ databases">
        <title>Kocuria sp. M5W7-7, whole genome shotgun sequence.</title>
        <authorList>
            <person name="Tuo L."/>
        </authorList>
    </citation>
    <scope>NUCLEOTIDE SEQUENCE [LARGE SCALE GENOMIC DNA]</scope>
    <source>
        <strain evidence="3 4">M5W7-7</strain>
    </source>
</reference>
<dbReference type="OrthoDB" id="9760627at2"/>
<evidence type="ECO:0000256" key="2">
    <source>
        <dbReference type="PIRSR" id="PIRSR018077-1"/>
    </source>
</evidence>
<dbReference type="GO" id="GO:0070490">
    <property type="term" value="P:protein pupylation"/>
    <property type="evidence" value="ECO:0007669"/>
    <property type="project" value="TreeGrafter"/>
</dbReference>
<dbReference type="GO" id="GO:0005524">
    <property type="term" value="F:ATP binding"/>
    <property type="evidence" value="ECO:0007669"/>
    <property type="project" value="TreeGrafter"/>
</dbReference>
<dbReference type="GO" id="GO:0000502">
    <property type="term" value="C:proteasome complex"/>
    <property type="evidence" value="ECO:0007669"/>
    <property type="project" value="UniProtKB-KW"/>
</dbReference>
<organism evidence="3 4">
    <name type="scientific">Kocuria soli</name>
    <dbReference type="NCBI Taxonomy" id="2485125"/>
    <lineage>
        <taxon>Bacteria</taxon>
        <taxon>Bacillati</taxon>
        <taxon>Actinomycetota</taxon>
        <taxon>Actinomycetes</taxon>
        <taxon>Micrococcales</taxon>
        <taxon>Micrococcaceae</taxon>
        <taxon>Kocuria</taxon>
    </lineage>
</organism>
<dbReference type="PIRSF" id="PIRSF018077">
    <property type="entry name" value="UCP018077"/>
    <property type="match status" value="1"/>
</dbReference>
<dbReference type="PANTHER" id="PTHR42307">
    <property type="entry name" value="PUP DEAMIDASE/DEPUPYLASE"/>
    <property type="match status" value="1"/>
</dbReference>
<keyword evidence="3" id="KW-0647">Proteasome</keyword>
<dbReference type="AlphaFoldDB" id="A0A3N3ZR51"/>
<keyword evidence="4" id="KW-1185">Reference proteome</keyword>
<dbReference type="GO" id="GO:0010498">
    <property type="term" value="P:proteasomal protein catabolic process"/>
    <property type="evidence" value="ECO:0007669"/>
    <property type="project" value="InterPro"/>
</dbReference>
<gene>
    <name evidence="3" type="ORF">EDL96_05165</name>
</gene>
<dbReference type="GO" id="GO:0016811">
    <property type="term" value="F:hydrolase activity, acting on carbon-nitrogen (but not peptide) bonds, in linear amides"/>
    <property type="evidence" value="ECO:0007669"/>
    <property type="project" value="InterPro"/>
</dbReference>
<dbReference type="NCBIfam" id="TIGR03688">
    <property type="entry name" value="depupylase_Dop"/>
    <property type="match status" value="1"/>
</dbReference>
<feature type="active site" description="Proton acceptor" evidence="2">
    <location>
        <position position="125"/>
    </location>
</feature>
<evidence type="ECO:0000313" key="3">
    <source>
        <dbReference type="EMBL" id="ROZ63746.1"/>
    </source>
</evidence>
<dbReference type="PANTHER" id="PTHR42307:SF2">
    <property type="entry name" value="PUP DEAMIDASE_DEPUPYLASE"/>
    <property type="match status" value="1"/>
</dbReference>
<dbReference type="GO" id="GO:0008233">
    <property type="term" value="F:peptidase activity"/>
    <property type="evidence" value="ECO:0007669"/>
    <property type="project" value="InterPro"/>
</dbReference>
<comment type="similarity">
    <text evidence="1">Belongs to the Pup ligase/Pup deamidase family. Pup deamidase subfamily.</text>
</comment>
<dbReference type="InterPro" id="IPR022366">
    <property type="entry name" value="Pup_deamidase"/>
</dbReference>
<dbReference type="Pfam" id="PF03136">
    <property type="entry name" value="Pup_ligase"/>
    <property type="match status" value="1"/>
</dbReference>
<protein>
    <submittedName>
        <fullName evidence="3">Proteasome accessory factor PafA2</fullName>
    </submittedName>
</protein>
<comment type="caution">
    <text evidence="3">The sequence shown here is derived from an EMBL/GenBank/DDBJ whole genome shotgun (WGS) entry which is preliminary data.</text>
</comment>
<name>A0A3N3ZR51_9MICC</name>
<evidence type="ECO:0000256" key="1">
    <source>
        <dbReference type="ARBA" id="ARBA00009114"/>
    </source>
</evidence>